<comment type="caution">
    <text evidence="2">The sequence shown here is derived from an EMBL/GenBank/DDBJ whole genome shotgun (WGS) entry which is preliminary data.</text>
</comment>
<reference evidence="2" key="2">
    <citation type="journal article" date="2021" name="Genome Biol. Evol.">
        <title>Developing a high-quality reference genome for a parasitic bivalve with doubly uniparental inheritance (Bivalvia: Unionida).</title>
        <authorList>
            <person name="Smith C.H."/>
        </authorList>
    </citation>
    <scope>NUCLEOTIDE SEQUENCE</scope>
    <source>
        <strain evidence="2">CHS0354</strain>
        <tissue evidence="2">Mantle</tissue>
    </source>
</reference>
<sequence length="87" mass="9897">MEELSTPDSCSHQGRAQFGKKFSSMQRADSQVHRPHMSRLIKNLHHVALCSFEYNGSYIWVANQRFTEDKPMVVSVLGDLAAETDEN</sequence>
<accession>A0AAE0W0L7</accession>
<dbReference type="AlphaFoldDB" id="A0AAE0W0L7"/>
<evidence type="ECO:0000256" key="1">
    <source>
        <dbReference type="SAM" id="MobiDB-lite"/>
    </source>
</evidence>
<gene>
    <name evidence="2" type="ORF">CHS0354_022065</name>
</gene>
<organism evidence="2 3">
    <name type="scientific">Potamilus streckersoni</name>
    <dbReference type="NCBI Taxonomy" id="2493646"/>
    <lineage>
        <taxon>Eukaryota</taxon>
        <taxon>Metazoa</taxon>
        <taxon>Spiralia</taxon>
        <taxon>Lophotrochozoa</taxon>
        <taxon>Mollusca</taxon>
        <taxon>Bivalvia</taxon>
        <taxon>Autobranchia</taxon>
        <taxon>Heteroconchia</taxon>
        <taxon>Palaeoheterodonta</taxon>
        <taxon>Unionida</taxon>
        <taxon>Unionoidea</taxon>
        <taxon>Unionidae</taxon>
        <taxon>Ambleminae</taxon>
        <taxon>Lampsilini</taxon>
        <taxon>Potamilus</taxon>
    </lineage>
</organism>
<reference evidence="2" key="3">
    <citation type="submission" date="2023-05" db="EMBL/GenBank/DDBJ databases">
        <authorList>
            <person name="Smith C.H."/>
        </authorList>
    </citation>
    <scope>NUCLEOTIDE SEQUENCE</scope>
    <source>
        <strain evidence="2">CHS0354</strain>
        <tissue evidence="2">Mantle</tissue>
    </source>
</reference>
<evidence type="ECO:0000313" key="2">
    <source>
        <dbReference type="EMBL" id="KAK3597061.1"/>
    </source>
</evidence>
<feature type="compositionally biased region" description="Polar residues" evidence="1">
    <location>
        <begin position="1"/>
        <end position="14"/>
    </location>
</feature>
<name>A0AAE0W0L7_9BIVA</name>
<dbReference type="EMBL" id="JAEAOA010001337">
    <property type="protein sequence ID" value="KAK3597061.1"/>
    <property type="molecule type" value="Genomic_DNA"/>
</dbReference>
<reference evidence="2" key="1">
    <citation type="journal article" date="2021" name="Genome Biol. Evol.">
        <title>A High-Quality Reference Genome for a Parasitic Bivalve with Doubly Uniparental Inheritance (Bivalvia: Unionida).</title>
        <authorList>
            <person name="Smith C.H."/>
        </authorList>
    </citation>
    <scope>NUCLEOTIDE SEQUENCE</scope>
    <source>
        <strain evidence="2">CHS0354</strain>
    </source>
</reference>
<proteinExistence type="predicted"/>
<feature type="region of interest" description="Disordered" evidence="1">
    <location>
        <begin position="1"/>
        <end position="34"/>
    </location>
</feature>
<keyword evidence="3" id="KW-1185">Reference proteome</keyword>
<evidence type="ECO:0000313" key="3">
    <source>
        <dbReference type="Proteomes" id="UP001195483"/>
    </source>
</evidence>
<protein>
    <submittedName>
        <fullName evidence="2">Uncharacterized protein</fullName>
    </submittedName>
</protein>
<dbReference type="Proteomes" id="UP001195483">
    <property type="component" value="Unassembled WGS sequence"/>
</dbReference>